<feature type="signal peptide" evidence="3">
    <location>
        <begin position="1"/>
        <end position="24"/>
    </location>
</feature>
<evidence type="ECO:0000313" key="6">
    <source>
        <dbReference type="Proteomes" id="UP001355207"/>
    </source>
</evidence>
<evidence type="ECO:0000256" key="1">
    <source>
        <dbReference type="SAM" id="MobiDB-lite"/>
    </source>
</evidence>
<dbReference type="AlphaFoldDB" id="A0AAX4K033"/>
<feature type="domain" description="Polysaccharide lyase 14" evidence="4">
    <location>
        <begin position="142"/>
        <end position="363"/>
    </location>
</feature>
<evidence type="ECO:0000259" key="4">
    <source>
        <dbReference type="Pfam" id="PF21294"/>
    </source>
</evidence>
<dbReference type="Gene3D" id="2.60.120.200">
    <property type="match status" value="1"/>
</dbReference>
<gene>
    <name evidence="5" type="ORF">L201_005450</name>
</gene>
<dbReference type="PANTHER" id="PTHR40124">
    <property type="match status" value="1"/>
</dbReference>
<feature type="compositionally biased region" description="Polar residues" evidence="1">
    <location>
        <begin position="82"/>
        <end position="91"/>
    </location>
</feature>
<dbReference type="EMBL" id="CP144104">
    <property type="protein sequence ID" value="WWC90514.1"/>
    <property type="molecule type" value="Genomic_DNA"/>
</dbReference>
<evidence type="ECO:0000256" key="2">
    <source>
        <dbReference type="SAM" id="Phobius"/>
    </source>
</evidence>
<keyword evidence="6" id="KW-1185">Reference proteome</keyword>
<feature type="compositionally biased region" description="Low complexity" evidence="1">
    <location>
        <begin position="96"/>
        <end position="133"/>
    </location>
</feature>
<feature type="chain" id="PRO_5044027923" description="Polysaccharide lyase 14 domain-containing protein" evidence="3">
    <location>
        <begin position="25"/>
        <end position="409"/>
    </location>
</feature>
<protein>
    <recommendedName>
        <fullName evidence="4">Polysaccharide lyase 14 domain-containing protein</fullName>
    </recommendedName>
</protein>
<keyword evidence="3" id="KW-0732">Signal</keyword>
<evidence type="ECO:0000256" key="3">
    <source>
        <dbReference type="SAM" id="SignalP"/>
    </source>
</evidence>
<dbReference type="Pfam" id="PF21294">
    <property type="entry name" value="Polysacc_lyase_14"/>
    <property type="match status" value="1"/>
</dbReference>
<feature type="transmembrane region" description="Helical" evidence="2">
    <location>
        <begin position="390"/>
        <end position="408"/>
    </location>
</feature>
<dbReference type="GeneID" id="91096120"/>
<dbReference type="Proteomes" id="UP001355207">
    <property type="component" value="Chromosome 7"/>
</dbReference>
<keyword evidence="2" id="KW-0812">Transmembrane</keyword>
<dbReference type="InterPro" id="IPR048958">
    <property type="entry name" value="Polysacc_lyase_14"/>
</dbReference>
<name>A0AAX4K033_9TREE</name>
<proteinExistence type="predicted"/>
<organism evidence="5 6">
    <name type="scientific">Kwoniella dendrophila CBS 6074</name>
    <dbReference type="NCBI Taxonomy" id="1295534"/>
    <lineage>
        <taxon>Eukaryota</taxon>
        <taxon>Fungi</taxon>
        <taxon>Dikarya</taxon>
        <taxon>Basidiomycota</taxon>
        <taxon>Agaricomycotina</taxon>
        <taxon>Tremellomycetes</taxon>
        <taxon>Tremellales</taxon>
        <taxon>Cryptococcaceae</taxon>
        <taxon>Kwoniella</taxon>
    </lineage>
</organism>
<evidence type="ECO:0000313" key="5">
    <source>
        <dbReference type="EMBL" id="WWC90514.1"/>
    </source>
</evidence>
<dbReference type="PANTHER" id="PTHR40124:SF1">
    <property type="entry name" value="DISAGGREGATASE RELATED REPEAT PROTEIN"/>
    <property type="match status" value="1"/>
</dbReference>
<accession>A0AAX4K033</accession>
<sequence length="409" mass="43395">MSTLTTSLLFLSAVISYSTITVSAVSVSSIVSQYGLTNSYNFTFPDQTLNSADANTWINNQWTLYNKKGVDWGNSDLVFSPDPSTSSSTIVRRQESSTSSSKSSTKSKTSSASTSSTTGTGTSTSTATTSVSSPLSTALNGQPPALRVEYPKGSYSKKTGGTQFYANPLTSSNAKVASSSGNSTTSGQYERMMLSYDVWFPTGYAWNQGGKLPGLRGGPDARGCSGGNETDGTTCFSTRLMWRSGGAGEVYAYIPTSQKGFCSQSQVTCNSDYGTSLARGSFSFVTGQWQTIQLLVVLNEVGTANGIVELWYNGIQALQFQNLVLRTSSNLNSVGGLFFSTFFGGDDQSWATPTDQFTYYRNIQLFAGAGQSNLTGAKATKSSAYLNTNLGVWSILGAVMMGLIGMSVL</sequence>
<feature type="region of interest" description="Disordered" evidence="1">
    <location>
        <begin position="82"/>
        <end position="154"/>
    </location>
</feature>
<dbReference type="RefSeq" id="XP_066077277.1">
    <property type="nucleotide sequence ID" value="XM_066221180.1"/>
</dbReference>
<reference evidence="5 6" key="1">
    <citation type="submission" date="2024-01" db="EMBL/GenBank/DDBJ databases">
        <title>Comparative genomics of Cryptococcus and Kwoniella reveals pathogenesis evolution and contrasting modes of karyotype evolution via chromosome fusion or intercentromeric recombination.</title>
        <authorList>
            <person name="Coelho M.A."/>
            <person name="David-Palma M."/>
            <person name="Shea T."/>
            <person name="Bowers K."/>
            <person name="McGinley-Smith S."/>
            <person name="Mohammad A.W."/>
            <person name="Gnirke A."/>
            <person name="Yurkov A.M."/>
            <person name="Nowrousian M."/>
            <person name="Sun S."/>
            <person name="Cuomo C.A."/>
            <person name="Heitman J."/>
        </authorList>
    </citation>
    <scope>NUCLEOTIDE SEQUENCE [LARGE SCALE GENOMIC DNA]</scope>
    <source>
        <strain evidence="5 6">CBS 6074</strain>
    </source>
</reference>
<keyword evidence="2" id="KW-1133">Transmembrane helix</keyword>
<keyword evidence="2" id="KW-0472">Membrane</keyword>